<dbReference type="RefSeq" id="WP_007050182.1">
    <property type="nucleotide sequence ID" value="NZ_CABKNJ010000001.1"/>
</dbReference>
<dbReference type="EMBL" id="QUSM01000002">
    <property type="protein sequence ID" value="RGD75218.1"/>
    <property type="molecule type" value="Genomic_DNA"/>
</dbReference>
<dbReference type="PANTHER" id="PTHR45663:SF11">
    <property type="entry name" value="GEO12009P1"/>
    <property type="match status" value="1"/>
</dbReference>
<dbReference type="Gene3D" id="3.40.30.10">
    <property type="entry name" value="Glutaredoxin"/>
    <property type="match status" value="1"/>
</dbReference>
<dbReference type="CDD" id="cd02947">
    <property type="entry name" value="TRX_family"/>
    <property type="match status" value="1"/>
</dbReference>
<dbReference type="FunFam" id="3.40.30.10:FF:000001">
    <property type="entry name" value="Thioredoxin"/>
    <property type="match status" value="1"/>
</dbReference>
<feature type="site" description="Deprotonates C-terminal active site Cys" evidence="9">
    <location>
        <position position="24"/>
    </location>
</feature>
<dbReference type="AlphaFoldDB" id="A0A3E3E2S8"/>
<evidence type="ECO:0000313" key="12">
    <source>
        <dbReference type="EMBL" id="RGD75218.1"/>
    </source>
</evidence>
<protein>
    <recommendedName>
        <fullName evidence="2 7">Thioredoxin</fullName>
    </recommendedName>
</protein>
<feature type="site" description="Contributes to redox potential value" evidence="9">
    <location>
        <position position="31"/>
    </location>
</feature>
<dbReference type="InterPro" id="IPR005746">
    <property type="entry name" value="Thioredoxin"/>
</dbReference>
<evidence type="ECO:0000256" key="9">
    <source>
        <dbReference type="PIRSR" id="PIRSR000077-1"/>
    </source>
</evidence>
<evidence type="ECO:0000256" key="4">
    <source>
        <dbReference type="ARBA" id="ARBA00022982"/>
    </source>
</evidence>
<dbReference type="GO" id="GO:0005829">
    <property type="term" value="C:cytosol"/>
    <property type="evidence" value="ECO:0007669"/>
    <property type="project" value="TreeGrafter"/>
</dbReference>
<evidence type="ECO:0000256" key="1">
    <source>
        <dbReference type="ARBA" id="ARBA00008987"/>
    </source>
</evidence>
<evidence type="ECO:0000256" key="6">
    <source>
        <dbReference type="ARBA" id="ARBA00023284"/>
    </source>
</evidence>
<evidence type="ECO:0000256" key="8">
    <source>
        <dbReference type="PIRNR" id="PIRNR000077"/>
    </source>
</evidence>
<dbReference type="InterPro" id="IPR017937">
    <property type="entry name" value="Thioredoxin_CS"/>
</dbReference>
<organism evidence="12 13">
    <name type="scientific">Anaerofustis stercorihominis</name>
    <dbReference type="NCBI Taxonomy" id="214853"/>
    <lineage>
        <taxon>Bacteria</taxon>
        <taxon>Bacillati</taxon>
        <taxon>Bacillota</taxon>
        <taxon>Clostridia</taxon>
        <taxon>Eubacteriales</taxon>
        <taxon>Eubacteriaceae</taxon>
        <taxon>Anaerofustis</taxon>
    </lineage>
</organism>
<evidence type="ECO:0000256" key="2">
    <source>
        <dbReference type="ARBA" id="ARBA00020570"/>
    </source>
</evidence>
<evidence type="ECO:0000259" key="11">
    <source>
        <dbReference type="PROSITE" id="PS51352"/>
    </source>
</evidence>
<dbReference type="GO" id="GO:0015035">
    <property type="term" value="F:protein-disulfide reductase activity"/>
    <property type="evidence" value="ECO:0007669"/>
    <property type="project" value="UniProtKB-UniRule"/>
</dbReference>
<feature type="site" description="Contributes to redox potential value" evidence="9">
    <location>
        <position position="32"/>
    </location>
</feature>
<keyword evidence="3" id="KW-0813">Transport</keyword>
<accession>A0A3E3E2S8</accession>
<evidence type="ECO:0000256" key="5">
    <source>
        <dbReference type="ARBA" id="ARBA00023157"/>
    </source>
</evidence>
<dbReference type="PRINTS" id="PR00421">
    <property type="entry name" value="THIOREDOXIN"/>
</dbReference>
<dbReference type="PROSITE" id="PS51352">
    <property type="entry name" value="THIOREDOXIN_2"/>
    <property type="match status" value="1"/>
</dbReference>
<comment type="caution">
    <text evidence="12">The sequence shown here is derived from an EMBL/GenBank/DDBJ whole genome shotgun (WGS) entry which is preliminary data.</text>
</comment>
<keyword evidence="6 10" id="KW-0676">Redox-active center</keyword>
<dbReference type="Proteomes" id="UP000261212">
    <property type="component" value="Unassembled WGS sequence"/>
</dbReference>
<dbReference type="GeneID" id="98000503"/>
<evidence type="ECO:0000256" key="10">
    <source>
        <dbReference type="PIRSR" id="PIRSR000077-4"/>
    </source>
</evidence>
<evidence type="ECO:0000313" key="13">
    <source>
        <dbReference type="Proteomes" id="UP000261212"/>
    </source>
</evidence>
<evidence type="ECO:0000256" key="3">
    <source>
        <dbReference type="ARBA" id="ARBA00022448"/>
    </source>
</evidence>
<feature type="active site" description="Nucleophile" evidence="9">
    <location>
        <position position="30"/>
    </location>
</feature>
<dbReference type="PANTHER" id="PTHR45663">
    <property type="entry name" value="GEO12009P1"/>
    <property type="match status" value="1"/>
</dbReference>
<proteinExistence type="inferred from homology"/>
<dbReference type="SUPFAM" id="SSF52833">
    <property type="entry name" value="Thioredoxin-like"/>
    <property type="match status" value="1"/>
</dbReference>
<sequence length="104" mass="11951">MSVIDLTNKTFKEEINDNRLVIVDFWAPWCGPCSAFSPVIDEVSEERNDIKVCKVNVDDERMLAMKNKVMSIPTLLMYKDGKQVKRTQGAMTKQELLEVIDQVQ</sequence>
<comment type="similarity">
    <text evidence="1 8">Belongs to the thioredoxin family.</text>
</comment>
<keyword evidence="4" id="KW-0249">Electron transport</keyword>
<reference evidence="12 13" key="1">
    <citation type="submission" date="2018-08" db="EMBL/GenBank/DDBJ databases">
        <title>A genome reference for cultivated species of the human gut microbiota.</title>
        <authorList>
            <person name="Zou Y."/>
            <person name="Xue W."/>
            <person name="Luo G."/>
        </authorList>
    </citation>
    <scope>NUCLEOTIDE SEQUENCE [LARGE SCALE GENOMIC DNA]</scope>
    <source>
        <strain evidence="12 13">AM25-6</strain>
    </source>
</reference>
<gene>
    <name evidence="12" type="primary">trxA</name>
    <name evidence="12" type="ORF">DW687_02525</name>
</gene>
<feature type="domain" description="Thioredoxin" evidence="11">
    <location>
        <begin position="1"/>
        <end position="104"/>
    </location>
</feature>
<dbReference type="GO" id="GO:0045454">
    <property type="term" value="P:cell redox homeostasis"/>
    <property type="evidence" value="ECO:0007669"/>
    <property type="project" value="TreeGrafter"/>
</dbReference>
<dbReference type="PROSITE" id="PS00194">
    <property type="entry name" value="THIOREDOXIN_1"/>
    <property type="match status" value="1"/>
</dbReference>
<dbReference type="PIRSF" id="PIRSF000077">
    <property type="entry name" value="Thioredoxin"/>
    <property type="match status" value="1"/>
</dbReference>
<keyword evidence="5 10" id="KW-1015">Disulfide bond</keyword>
<dbReference type="InterPro" id="IPR013766">
    <property type="entry name" value="Thioredoxin_domain"/>
</dbReference>
<feature type="active site" description="Nucleophile" evidence="9">
    <location>
        <position position="33"/>
    </location>
</feature>
<evidence type="ECO:0000256" key="7">
    <source>
        <dbReference type="NCBIfam" id="TIGR01068"/>
    </source>
</evidence>
<name>A0A3E3E2S8_9FIRM</name>
<feature type="disulfide bond" description="Redox-active" evidence="10">
    <location>
        <begin position="30"/>
        <end position="33"/>
    </location>
</feature>
<dbReference type="Pfam" id="PF00085">
    <property type="entry name" value="Thioredoxin"/>
    <property type="match status" value="1"/>
</dbReference>
<dbReference type="NCBIfam" id="TIGR01068">
    <property type="entry name" value="thioredoxin"/>
    <property type="match status" value="1"/>
</dbReference>
<dbReference type="InterPro" id="IPR036249">
    <property type="entry name" value="Thioredoxin-like_sf"/>
</dbReference>